<keyword evidence="6" id="KW-0560">Oxidoreductase</keyword>
<evidence type="ECO:0000259" key="7">
    <source>
        <dbReference type="Pfam" id="PF01266"/>
    </source>
</evidence>
<evidence type="ECO:0000313" key="9">
    <source>
        <dbReference type="Proteomes" id="UP000031668"/>
    </source>
</evidence>
<organism evidence="8 9">
    <name type="scientific">Thelohanellus kitauei</name>
    <name type="common">Myxosporean</name>
    <dbReference type="NCBI Taxonomy" id="669202"/>
    <lineage>
        <taxon>Eukaryota</taxon>
        <taxon>Metazoa</taxon>
        <taxon>Cnidaria</taxon>
        <taxon>Myxozoa</taxon>
        <taxon>Myxosporea</taxon>
        <taxon>Bivalvulida</taxon>
        <taxon>Platysporina</taxon>
        <taxon>Myxobolidae</taxon>
        <taxon>Thelohanellus</taxon>
    </lineage>
</organism>
<proteinExistence type="inferred from homology"/>
<dbReference type="EMBL" id="JWZT01004623">
    <property type="protein sequence ID" value="KII63638.1"/>
    <property type="molecule type" value="Genomic_DNA"/>
</dbReference>
<accession>A0A0C2IEF6</accession>
<evidence type="ECO:0000313" key="8">
    <source>
        <dbReference type="EMBL" id="KII63638.1"/>
    </source>
</evidence>
<dbReference type="Gene3D" id="3.30.9.10">
    <property type="entry name" value="D-Amino Acid Oxidase, subunit A, domain 2"/>
    <property type="match status" value="1"/>
</dbReference>
<keyword evidence="5" id="KW-0274">FAD</keyword>
<protein>
    <recommendedName>
        <fullName evidence="3">glycerol-3-phosphate dehydrogenase</fullName>
        <ecNumber evidence="3">1.1.5.3</ecNumber>
    </recommendedName>
</protein>
<evidence type="ECO:0000256" key="4">
    <source>
        <dbReference type="ARBA" id="ARBA00022630"/>
    </source>
</evidence>
<evidence type="ECO:0000256" key="3">
    <source>
        <dbReference type="ARBA" id="ARBA00013029"/>
    </source>
</evidence>
<reference evidence="8 9" key="1">
    <citation type="journal article" date="2014" name="Genome Biol. Evol.">
        <title>The genome of the myxosporean Thelohanellus kitauei shows adaptations to nutrient acquisition within its fish host.</title>
        <authorList>
            <person name="Yang Y."/>
            <person name="Xiong J."/>
            <person name="Zhou Z."/>
            <person name="Huo F."/>
            <person name="Miao W."/>
            <person name="Ran C."/>
            <person name="Liu Y."/>
            <person name="Zhang J."/>
            <person name="Feng J."/>
            <person name="Wang M."/>
            <person name="Wang M."/>
            <person name="Wang L."/>
            <person name="Yao B."/>
        </authorList>
    </citation>
    <scope>NUCLEOTIDE SEQUENCE [LARGE SCALE GENOMIC DNA]</scope>
    <source>
        <strain evidence="8">Wuqing</strain>
    </source>
</reference>
<evidence type="ECO:0000256" key="2">
    <source>
        <dbReference type="ARBA" id="ARBA00007330"/>
    </source>
</evidence>
<dbReference type="EC" id="1.1.5.3" evidence="3"/>
<keyword evidence="9" id="KW-1185">Reference proteome</keyword>
<dbReference type="GO" id="GO:0006072">
    <property type="term" value="P:glycerol-3-phosphate metabolic process"/>
    <property type="evidence" value="ECO:0007669"/>
    <property type="project" value="InterPro"/>
</dbReference>
<dbReference type="PANTHER" id="PTHR11985">
    <property type="entry name" value="GLYCEROL-3-PHOSPHATE DEHYDROGENASE"/>
    <property type="match status" value="1"/>
</dbReference>
<comment type="cofactor">
    <cofactor evidence="1">
        <name>FAD</name>
        <dbReference type="ChEBI" id="CHEBI:57692"/>
    </cofactor>
</comment>
<dbReference type="PANTHER" id="PTHR11985:SF15">
    <property type="entry name" value="GLYCEROL-3-PHOSPHATE DEHYDROGENASE, MITOCHONDRIAL"/>
    <property type="match status" value="1"/>
</dbReference>
<keyword evidence="4" id="KW-0285">Flavoprotein</keyword>
<comment type="similarity">
    <text evidence="2">Belongs to the FAD-dependent glycerol-3-phosphate dehydrogenase family.</text>
</comment>
<gene>
    <name evidence="8" type="ORF">RF11_06174</name>
</gene>
<evidence type="ECO:0000256" key="5">
    <source>
        <dbReference type="ARBA" id="ARBA00022827"/>
    </source>
</evidence>
<dbReference type="OrthoDB" id="6019174at2759"/>
<dbReference type="AlphaFoldDB" id="A0A0C2IEF6"/>
<dbReference type="InterPro" id="IPR036188">
    <property type="entry name" value="FAD/NAD-bd_sf"/>
</dbReference>
<dbReference type="InterPro" id="IPR000447">
    <property type="entry name" value="G3P_DH_FAD-dep"/>
</dbReference>
<sequence>MFKVCHINSSPFDYMLKKICLAMYELISRDAEMMCKYVSKTDVNQMFPFLNLGKWSCGIMCYDGQFDDARMNLTVIKTAILNGASVCNYLNVENVKKIDDIYELTIFDKETQKVFTAKAKFVVNATGPNIDGIRKMIEPLAQEICVPSTGIHLSTSKNITYF</sequence>
<dbReference type="SUPFAM" id="SSF51905">
    <property type="entry name" value="FAD/NAD(P)-binding domain"/>
    <property type="match status" value="1"/>
</dbReference>
<dbReference type="GO" id="GO:0005739">
    <property type="term" value="C:mitochondrion"/>
    <property type="evidence" value="ECO:0007669"/>
    <property type="project" value="TreeGrafter"/>
</dbReference>
<dbReference type="OMA" id="CLAMYEL"/>
<name>A0A0C2IEF6_THEKT</name>
<evidence type="ECO:0000256" key="6">
    <source>
        <dbReference type="ARBA" id="ARBA00023002"/>
    </source>
</evidence>
<dbReference type="Gene3D" id="3.50.50.60">
    <property type="entry name" value="FAD/NAD(P)-binding domain"/>
    <property type="match status" value="1"/>
</dbReference>
<dbReference type="InterPro" id="IPR006076">
    <property type="entry name" value="FAD-dep_OxRdtase"/>
</dbReference>
<dbReference type="Proteomes" id="UP000031668">
    <property type="component" value="Unassembled WGS sequence"/>
</dbReference>
<dbReference type="Pfam" id="PF01266">
    <property type="entry name" value="DAO"/>
    <property type="match status" value="1"/>
</dbReference>
<feature type="domain" description="FAD dependent oxidoreductase" evidence="7">
    <location>
        <begin position="31"/>
        <end position="157"/>
    </location>
</feature>
<dbReference type="GO" id="GO:0004368">
    <property type="term" value="F:glycerol-3-phosphate dehydrogenase (quinone) activity"/>
    <property type="evidence" value="ECO:0007669"/>
    <property type="project" value="UniProtKB-EC"/>
</dbReference>
<evidence type="ECO:0000256" key="1">
    <source>
        <dbReference type="ARBA" id="ARBA00001974"/>
    </source>
</evidence>
<comment type="caution">
    <text evidence="8">The sequence shown here is derived from an EMBL/GenBank/DDBJ whole genome shotgun (WGS) entry which is preliminary data.</text>
</comment>